<feature type="transmembrane region" description="Helical" evidence="1">
    <location>
        <begin position="231"/>
        <end position="248"/>
    </location>
</feature>
<dbReference type="RefSeq" id="WP_282913263.1">
    <property type="nucleotide sequence ID" value="NZ_JAGRPV010000002.1"/>
</dbReference>
<dbReference type="Proteomes" id="UP001161691">
    <property type="component" value="Unassembled WGS sequence"/>
</dbReference>
<reference evidence="2" key="1">
    <citation type="submission" date="2023-04" db="EMBL/GenBank/DDBJ databases">
        <title>Comparative genomic analysis of Cohnella hashimotonis sp. nov., isolated from the International Space Station.</title>
        <authorList>
            <person name="Venkateswaran K."/>
            <person name="Simpson A."/>
        </authorList>
    </citation>
    <scope>NUCLEOTIDE SEQUENCE</scope>
    <source>
        <strain evidence="2">F6_2S_P_1</strain>
    </source>
</reference>
<feature type="transmembrane region" description="Helical" evidence="1">
    <location>
        <begin position="41"/>
        <end position="59"/>
    </location>
</feature>
<evidence type="ECO:0000256" key="1">
    <source>
        <dbReference type="SAM" id="Phobius"/>
    </source>
</evidence>
<accession>A0ABT6TU85</accession>
<protein>
    <submittedName>
        <fullName evidence="2">DUF2339 domain-containing protein</fullName>
    </submittedName>
</protein>
<feature type="transmembrane region" description="Helical" evidence="1">
    <location>
        <begin position="143"/>
        <end position="162"/>
    </location>
</feature>
<dbReference type="Pfam" id="PF10101">
    <property type="entry name" value="DUF2339"/>
    <property type="match status" value="1"/>
</dbReference>
<feature type="transmembrane region" description="Helical" evidence="1">
    <location>
        <begin position="367"/>
        <end position="389"/>
    </location>
</feature>
<keyword evidence="1" id="KW-1133">Transmembrane helix</keyword>
<feature type="transmembrane region" description="Helical" evidence="1">
    <location>
        <begin position="120"/>
        <end position="137"/>
    </location>
</feature>
<dbReference type="EMBL" id="JAGRPV010000002">
    <property type="protein sequence ID" value="MDI4650417.1"/>
    <property type="molecule type" value="Genomic_DNA"/>
</dbReference>
<feature type="transmembrane region" description="Helical" evidence="1">
    <location>
        <begin position="310"/>
        <end position="327"/>
    </location>
</feature>
<keyword evidence="3" id="KW-1185">Reference proteome</keyword>
<feature type="transmembrane region" description="Helical" evidence="1">
    <location>
        <begin position="496"/>
        <end position="515"/>
    </location>
</feature>
<comment type="caution">
    <text evidence="2">The sequence shown here is derived from an EMBL/GenBank/DDBJ whole genome shotgun (WGS) entry which is preliminary data.</text>
</comment>
<keyword evidence="1" id="KW-0812">Transmembrane</keyword>
<organism evidence="2 3">
    <name type="scientific">Cohnella hashimotonis</name>
    <dbReference type="NCBI Taxonomy" id="2826895"/>
    <lineage>
        <taxon>Bacteria</taxon>
        <taxon>Bacillati</taxon>
        <taxon>Bacillota</taxon>
        <taxon>Bacilli</taxon>
        <taxon>Bacillales</taxon>
        <taxon>Paenibacillaceae</taxon>
        <taxon>Cohnella</taxon>
    </lineage>
</organism>
<feature type="transmembrane region" description="Helical" evidence="1">
    <location>
        <begin position="254"/>
        <end position="273"/>
    </location>
</feature>
<feature type="transmembrane region" description="Helical" evidence="1">
    <location>
        <begin position="442"/>
        <end position="462"/>
    </location>
</feature>
<dbReference type="PANTHER" id="PTHR38434:SF1">
    <property type="entry name" value="BLL2549 PROTEIN"/>
    <property type="match status" value="1"/>
</dbReference>
<evidence type="ECO:0000313" key="3">
    <source>
        <dbReference type="Proteomes" id="UP001161691"/>
    </source>
</evidence>
<proteinExistence type="predicted"/>
<feature type="transmembrane region" description="Helical" evidence="1">
    <location>
        <begin position="12"/>
        <end position="29"/>
    </location>
</feature>
<feature type="transmembrane region" description="Helical" evidence="1">
    <location>
        <begin position="66"/>
        <end position="86"/>
    </location>
</feature>
<dbReference type="PANTHER" id="PTHR38434">
    <property type="entry name" value="BLL2549 PROTEIN"/>
    <property type="match status" value="1"/>
</dbReference>
<keyword evidence="1" id="KW-0472">Membrane</keyword>
<feature type="transmembrane region" description="Helical" evidence="1">
    <location>
        <begin position="409"/>
        <end position="430"/>
    </location>
</feature>
<dbReference type="InterPro" id="IPR019286">
    <property type="entry name" value="DUF2339_TM"/>
</dbReference>
<feature type="transmembrane region" description="Helical" evidence="1">
    <location>
        <begin position="469"/>
        <end position="490"/>
    </location>
</feature>
<feature type="transmembrane region" description="Helical" evidence="1">
    <location>
        <begin position="92"/>
        <end position="113"/>
    </location>
</feature>
<feature type="transmembrane region" description="Helical" evidence="1">
    <location>
        <begin position="280"/>
        <end position="298"/>
    </location>
</feature>
<feature type="transmembrane region" description="Helical" evidence="1">
    <location>
        <begin position="169"/>
        <end position="188"/>
    </location>
</feature>
<gene>
    <name evidence="2" type="ORF">KB449_36135</name>
</gene>
<name>A0ABT6TU85_9BACL</name>
<sequence>MIDHLRKHWTSLLGVALVLTAFITLFRYTVDRGWITDPMKIGVGLLAGIGFALAGARLATKPRGAIAGEIGIGLGACILYATFAFAGIAYALWAPMTVLLGMIAVTALAVAYAWRFNSRLLMHIALAGGLLSPMLMLPETDQVFALFLYLLVLNAAFFSISIAKGWSELRPVAFAGTWALYAIYFFWFDPSLDGWQNMPIRYALAAFLFYHLGCLIASVRLGRCFDGLNMYLSLANGILFGVWALIILKGELDSGYTLIFIGLLFLSAAAFVLRQSGRTLAYALSHGLIGALLTLIALNQLGSGLEVKPLLNVYLWAGVAIVLAAVGRMRKRKHWLPEMLSMTIWFIVDVYWFSTTWETPRGDWFDVYVPFLNWGAISWMLLAALGFYFATSRQAVGLDGSDRKLVSNAFALGAHLVIGGLLTVQISGLFEAYDWGSGETTLLRLALSLAWGAYALLLFLWGAYRREPLFRWFGSAVLVVVALKAMILDLQGEETLLKVVVLLGLGGISFLITWVNGRWAPQAEKAVNGR</sequence>
<feature type="transmembrane region" description="Helical" evidence="1">
    <location>
        <begin position="200"/>
        <end position="219"/>
    </location>
</feature>
<evidence type="ECO:0000313" key="2">
    <source>
        <dbReference type="EMBL" id="MDI4650417.1"/>
    </source>
</evidence>
<feature type="transmembrane region" description="Helical" evidence="1">
    <location>
        <begin position="339"/>
        <end position="355"/>
    </location>
</feature>